<dbReference type="GO" id="GO:0043107">
    <property type="term" value="P:type IV pilus-dependent motility"/>
    <property type="evidence" value="ECO:0007669"/>
    <property type="project" value="InterPro"/>
</dbReference>
<keyword evidence="2" id="KW-0472">Membrane</keyword>
<dbReference type="InterPro" id="IPR014717">
    <property type="entry name" value="Transl_elong_EF1B/ribsomal_bS6"/>
</dbReference>
<dbReference type="PIRSF" id="PIRSF016482">
    <property type="entry name" value="PilO"/>
    <property type="match status" value="1"/>
</dbReference>
<keyword evidence="2" id="KW-0812">Transmembrane</keyword>
<reference evidence="3 4" key="1">
    <citation type="journal article" date="2005" name="Nucleic Acids Res.">
        <title>Genomic blueprint of Hahella chejuensis, a marine microbe producing an algicidal agent.</title>
        <authorList>
            <person name="Jeong H."/>
            <person name="Yim J.H."/>
            <person name="Lee C."/>
            <person name="Choi S.-H."/>
            <person name="Park Y.K."/>
            <person name="Yoon S.H."/>
            <person name="Hur C.-G."/>
            <person name="Kang H.-Y."/>
            <person name="Kim D."/>
            <person name="Lee H.H."/>
            <person name="Park K.H."/>
            <person name="Park S.-H."/>
            <person name="Park H.-S."/>
            <person name="Lee H.K."/>
            <person name="Oh T.K."/>
            <person name="Kim J.F."/>
        </authorList>
    </citation>
    <scope>NUCLEOTIDE SEQUENCE [LARGE SCALE GENOMIC DNA]</scope>
    <source>
        <strain evidence="3 4">KCTC 2396</strain>
    </source>
</reference>
<dbReference type="Proteomes" id="UP000000238">
    <property type="component" value="Chromosome"/>
</dbReference>
<evidence type="ECO:0000313" key="3">
    <source>
        <dbReference type="EMBL" id="ABC32622.1"/>
    </source>
</evidence>
<dbReference type="RefSeq" id="WP_011399680.1">
    <property type="nucleotide sequence ID" value="NC_007645.1"/>
</dbReference>
<evidence type="ECO:0000313" key="4">
    <source>
        <dbReference type="Proteomes" id="UP000000238"/>
    </source>
</evidence>
<evidence type="ECO:0000256" key="2">
    <source>
        <dbReference type="SAM" id="Phobius"/>
    </source>
</evidence>
<keyword evidence="4" id="KW-1185">Reference proteome</keyword>
<feature type="transmembrane region" description="Helical" evidence="2">
    <location>
        <begin position="28"/>
        <end position="49"/>
    </location>
</feature>
<proteinExistence type="predicted"/>
<dbReference type="PANTHER" id="PTHR39555:SF1">
    <property type="entry name" value="TYPE IV PILUS INNER MEMBRANE COMPONENT PILO"/>
    <property type="match status" value="1"/>
</dbReference>
<dbReference type="Pfam" id="PF04350">
    <property type="entry name" value="PilO"/>
    <property type="match status" value="1"/>
</dbReference>
<feature type="coiled-coil region" evidence="1">
    <location>
        <begin position="51"/>
        <end position="102"/>
    </location>
</feature>
<organism evidence="3 4">
    <name type="scientific">Hahella chejuensis (strain KCTC 2396)</name>
    <dbReference type="NCBI Taxonomy" id="349521"/>
    <lineage>
        <taxon>Bacteria</taxon>
        <taxon>Pseudomonadati</taxon>
        <taxon>Pseudomonadota</taxon>
        <taxon>Gammaproteobacteria</taxon>
        <taxon>Oceanospirillales</taxon>
        <taxon>Hahellaceae</taxon>
        <taxon>Hahella</taxon>
    </lineage>
</organism>
<dbReference type="STRING" id="349521.HCH_05970"/>
<keyword evidence="1" id="KW-0175">Coiled coil</keyword>
<dbReference type="Gene3D" id="3.30.70.60">
    <property type="match status" value="1"/>
</dbReference>
<name>Q2S9Q2_HAHCH</name>
<dbReference type="Gene3D" id="1.10.287.540">
    <property type="entry name" value="Helix hairpin bin"/>
    <property type="match status" value="1"/>
</dbReference>
<sequence>MSFADSLESVKGFDLSDLDFNNAGSWPAPIKIICCIILISIVMGAVYWFDIKDLDLELETKQTEEIDLRKQFEGKAAQVSNLEEYKAQMVEMEKTFGDLLKQLPSDTEVPGLLEDISSIGSLSGLELSSIDLRSEVSKEFYVELPIDIKVQGGYHDLASFVSGVAGLSRIVTLHDFTIKSGKEGEALSMDIQAKTYRYNAGGAK</sequence>
<dbReference type="eggNOG" id="COG3167">
    <property type="taxonomic scope" value="Bacteria"/>
</dbReference>
<keyword evidence="2" id="KW-1133">Transmembrane helix</keyword>
<dbReference type="EMBL" id="CP000155">
    <property type="protein sequence ID" value="ABC32622.1"/>
    <property type="molecule type" value="Genomic_DNA"/>
</dbReference>
<gene>
    <name evidence="3" type="primary">pilO</name>
    <name evidence="3" type="ordered locus">HCH_05970</name>
</gene>
<dbReference type="GO" id="GO:0043683">
    <property type="term" value="P:type IV pilus assembly"/>
    <property type="evidence" value="ECO:0007669"/>
    <property type="project" value="InterPro"/>
</dbReference>
<accession>Q2S9Q2</accession>
<dbReference type="InterPro" id="IPR007445">
    <property type="entry name" value="PilO"/>
</dbReference>
<evidence type="ECO:0000256" key="1">
    <source>
        <dbReference type="SAM" id="Coils"/>
    </source>
</evidence>
<dbReference type="AlphaFoldDB" id="Q2S9Q2"/>
<protein>
    <submittedName>
        <fullName evidence="3">Tfp pilus assembly protein PilO</fullName>
    </submittedName>
</protein>
<dbReference type="HOGENOM" id="CLU_102444_1_0_6"/>
<dbReference type="PANTHER" id="PTHR39555">
    <property type="entry name" value="FIMBRIAL ASSEMBLY PROTEIN PILO-LIKE PROTEIN-RELATED"/>
    <property type="match status" value="1"/>
</dbReference>
<dbReference type="OrthoDB" id="9802133at2"/>
<dbReference type="KEGG" id="hch:HCH_05970"/>